<keyword evidence="3" id="KW-1185">Reference proteome</keyword>
<dbReference type="EMBL" id="JAIVGD010000003">
    <property type="protein sequence ID" value="KAH0777306.1"/>
    <property type="molecule type" value="Genomic_DNA"/>
</dbReference>
<feature type="compositionally biased region" description="Basic and acidic residues" evidence="1">
    <location>
        <begin position="26"/>
        <end position="35"/>
    </location>
</feature>
<feature type="region of interest" description="Disordered" evidence="1">
    <location>
        <begin position="26"/>
        <end position="77"/>
    </location>
</feature>
<sequence length="123" mass="14982">MDQSKPCKSVKQYIQKEDKEISSLKMELEKEERNGTHTVKKPAPSREDPQTKHHKHKPAYQRTQLRPEQVRFNQGGELRNRQKDNYLLLINEQRRNKRQILQIDFSLRRRWKDLLDHSRRNII</sequence>
<evidence type="ECO:0000313" key="2">
    <source>
        <dbReference type="EMBL" id="KAH0777306.1"/>
    </source>
</evidence>
<name>A0ABQ7W970_SOLTU</name>
<gene>
    <name evidence="2" type="ORF">KY290_008717</name>
</gene>
<evidence type="ECO:0000256" key="1">
    <source>
        <dbReference type="SAM" id="MobiDB-lite"/>
    </source>
</evidence>
<protein>
    <submittedName>
        <fullName evidence="2">Uncharacterized protein</fullName>
    </submittedName>
</protein>
<proteinExistence type="predicted"/>
<evidence type="ECO:0000313" key="3">
    <source>
        <dbReference type="Proteomes" id="UP000826656"/>
    </source>
</evidence>
<comment type="caution">
    <text evidence="2">The sequence shown here is derived from an EMBL/GenBank/DDBJ whole genome shotgun (WGS) entry which is preliminary data.</text>
</comment>
<accession>A0ABQ7W970</accession>
<reference evidence="2 3" key="1">
    <citation type="journal article" date="2021" name="bioRxiv">
        <title>Chromosome-scale and haplotype-resolved genome assembly of a tetraploid potato cultivar.</title>
        <authorList>
            <person name="Sun H."/>
            <person name="Jiao W.-B."/>
            <person name="Krause K."/>
            <person name="Campoy J.A."/>
            <person name="Goel M."/>
            <person name="Folz-Donahue K."/>
            <person name="Kukat C."/>
            <person name="Huettel B."/>
            <person name="Schneeberger K."/>
        </authorList>
    </citation>
    <scope>NUCLEOTIDE SEQUENCE [LARGE SCALE GENOMIC DNA]</scope>
    <source>
        <strain evidence="2">SolTubOtavaFocal</strain>
        <tissue evidence="2">Leaves</tissue>
    </source>
</reference>
<organism evidence="2 3">
    <name type="scientific">Solanum tuberosum</name>
    <name type="common">Potato</name>
    <dbReference type="NCBI Taxonomy" id="4113"/>
    <lineage>
        <taxon>Eukaryota</taxon>
        <taxon>Viridiplantae</taxon>
        <taxon>Streptophyta</taxon>
        <taxon>Embryophyta</taxon>
        <taxon>Tracheophyta</taxon>
        <taxon>Spermatophyta</taxon>
        <taxon>Magnoliopsida</taxon>
        <taxon>eudicotyledons</taxon>
        <taxon>Gunneridae</taxon>
        <taxon>Pentapetalae</taxon>
        <taxon>asterids</taxon>
        <taxon>lamiids</taxon>
        <taxon>Solanales</taxon>
        <taxon>Solanaceae</taxon>
        <taxon>Solanoideae</taxon>
        <taxon>Solaneae</taxon>
        <taxon>Solanum</taxon>
    </lineage>
</organism>
<dbReference type="Proteomes" id="UP000826656">
    <property type="component" value="Unassembled WGS sequence"/>
</dbReference>